<gene>
    <name evidence="1" type="ORF">OMP40_27515</name>
</gene>
<keyword evidence="2" id="KW-1185">Reference proteome</keyword>
<dbReference type="Proteomes" id="UP001153404">
    <property type="component" value="Unassembled WGS sequence"/>
</dbReference>
<reference evidence="1" key="1">
    <citation type="submission" date="2022-10" db="EMBL/GenBank/DDBJ databases">
        <title>Comparative genomic analysis of Cohnella hashimotonis sp. nov., isolated from the International Space Station.</title>
        <authorList>
            <person name="Simpson A."/>
            <person name="Venkateswaran K."/>
        </authorList>
    </citation>
    <scope>NUCLEOTIDE SEQUENCE</scope>
    <source>
        <strain evidence="1">DSM 28161</strain>
    </source>
</reference>
<dbReference type="RefSeq" id="WP_277536070.1">
    <property type="nucleotide sequence ID" value="NZ_JAPDIA010000008.1"/>
</dbReference>
<dbReference type="AlphaFoldDB" id="A0A9X4QVI7"/>
<organism evidence="1 2">
    <name type="scientific">Cohnella rhizosphaerae</name>
    <dbReference type="NCBI Taxonomy" id="1457232"/>
    <lineage>
        <taxon>Bacteria</taxon>
        <taxon>Bacillati</taxon>
        <taxon>Bacillota</taxon>
        <taxon>Bacilli</taxon>
        <taxon>Bacillales</taxon>
        <taxon>Paenibacillaceae</taxon>
        <taxon>Cohnella</taxon>
    </lineage>
</organism>
<protein>
    <submittedName>
        <fullName evidence="1">Cadherin-like domain-containing protein</fullName>
    </submittedName>
</protein>
<evidence type="ECO:0000313" key="2">
    <source>
        <dbReference type="Proteomes" id="UP001153404"/>
    </source>
</evidence>
<proteinExistence type="predicted"/>
<comment type="caution">
    <text evidence="1">The sequence shown here is derived from an EMBL/GenBank/DDBJ whole genome shotgun (WGS) entry which is preliminary data.</text>
</comment>
<sequence>MQIDFASGSLSTPITVPGDIASLEMTLDAAEAPVILVNGTAVTAWPASTNAANVSWRYTLPMQTGYNAIAITATAGGRSKTYTLYANRLSQNSGLSGLTIKSLDGQRDFGAMLGQDGKFRTTIPAAMTEGLLFFWPSDSRSTILLNGISYGYGQSAPVSLASNIGEIAVTVRSESGTTTDYVLALDRFPAGAGTDATLGGVKLMNGSQQTGLLTPDSDLRMSWDVPVTRTSVEFQPTFPQSDPYWRYIRVRLAGSDQNLYPDPQTSNYTIPLHATGETAIEIVIQSADKSATNIYTWIVSKKIMGNSVHFDAIAGQTLAGQLEGSDPAGLPLAYTLVSGSGPAFGSLALHPDGTFEYQAAANALGAVTFDYTVSNGTDVSAPATATIFVQLPAPALAGLELWNLTANGTSVDPY</sequence>
<dbReference type="EMBL" id="JAPDIA010000008">
    <property type="protein sequence ID" value="MDG0812654.1"/>
    <property type="molecule type" value="Genomic_DNA"/>
</dbReference>
<evidence type="ECO:0000313" key="1">
    <source>
        <dbReference type="EMBL" id="MDG0812654.1"/>
    </source>
</evidence>
<name>A0A9X4QVI7_9BACL</name>
<dbReference type="Gene3D" id="2.60.40.3440">
    <property type="match status" value="1"/>
</dbReference>
<accession>A0A9X4QVI7</accession>
<dbReference type="Pfam" id="PF17963">
    <property type="entry name" value="Big_9"/>
    <property type="match status" value="1"/>
</dbReference>